<feature type="compositionally biased region" description="Low complexity" evidence="1">
    <location>
        <begin position="16"/>
        <end position="43"/>
    </location>
</feature>
<sequence length="152" mass="15381">SPWTPRTWSAICTSSSAAAALPSGARPRAGPRAAPRCSSPRTPHGAQPRPPPSRRLRASASSSAGSGLGRRPAQESGPVSVRGHGAVPRPCLRSRQRPGGVSLGGSRFGACRGSLPGSGGPRVLGNTCFHACAGSRSPKGRRGVQPIRALPG</sequence>
<gene>
    <name evidence="2" type="ORF">PCOR1329_LOCUS59691</name>
</gene>
<feature type="non-terminal residue" evidence="2">
    <location>
        <position position="152"/>
    </location>
</feature>
<organism evidence="2 3">
    <name type="scientific">Prorocentrum cordatum</name>
    <dbReference type="NCBI Taxonomy" id="2364126"/>
    <lineage>
        <taxon>Eukaryota</taxon>
        <taxon>Sar</taxon>
        <taxon>Alveolata</taxon>
        <taxon>Dinophyceae</taxon>
        <taxon>Prorocentrales</taxon>
        <taxon>Prorocentraceae</taxon>
        <taxon>Prorocentrum</taxon>
    </lineage>
</organism>
<keyword evidence="3" id="KW-1185">Reference proteome</keyword>
<evidence type="ECO:0000256" key="1">
    <source>
        <dbReference type="SAM" id="MobiDB-lite"/>
    </source>
</evidence>
<comment type="caution">
    <text evidence="2">The sequence shown here is derived from an EMBL/GenBank/DDBJ whole genome shotgun (WGS) entry which is preliminary data.</text>
</comment>
<dbReference type="EMBL" id="CAUYUJ010017449">
    <property type="protein sequence ID" value="CAK0874920.1"/>
    <property type="molecule type" value="Genomic_DNA"/>
</dbReference>
<protein>
    <submittedName>
        <fullName evidence="2">Uncharacterized protein</fullName>
    </submittedName>
</protein>
<reference evidence="2" key="1">
    <citation type="submission" date="2023-10" db="EMBL/GenBank/DDBJ databases">
        <authorList>
            <person name="Chen Y."/>
            <person name="Shah S."/>
            <person name="Dougan E. K."/>
            <person name="Thang M."/>
            <person name="Chan C."/>
        </authorList>
    </citation>
    <scope>NUCLEOTIDE SEQUENCE [LARGE SCALE GENOMIC DNA]</scope>
</reference>
<evidence type="ECO:0000313" key="2">
    <source>
        <dbReference type="EMBL" id="CAK0874920.1"/>
    </source>
</evidence>
<accession>A0ABN9VNN8</accession>
<feature type="region of interest" description="Disordered" evidence="1">
    <location>
        <begin position="16"/>
        <end position="107"/>
    </location>
</feature>
<name>A0ABN9VNN8_9DINO</name>
<feature type="non-terminal residue" evidence="2">
    <location>
        <position position="1"/>
    </location>
</feature>
<proteinExistence type="predicted"/>
<dbReference type="Proteomes" id="UP001189429">
    <property type="component" value="Unassembled WGS sequence"/>
</dbReference>
<evidence type="ECO:0000313" key="3">
    <source>
        <dbReference type="Proteomes" id="UP001189429"/>
    </source>
</evidence>
<feature type="compositionally biased region" description="Low complexity" evidence="1">
    <location>
        <begin position="58"/>
        <end position="71"/>
    </location>
</feature>